<keyword evidence="3 6" id="KW-0460">Magnesium</keyword>
<reference evidence="7" key="1">
    <citation type="submission" date="2016-03" db="EMBL/GenBank/DDBJ databases">
        <authorList>
            <person name="Borrel G."/>
            <person name="Mccann A."/>
            <person name="O'Toole P.W."/>
        </authorList>
    </citation>
    <scope>NUCLEOTIDE SEQUENCE</scope>
    <source>
        <strain evidence="7">183</strain>
    </source>
</reference>
<dbReference type="GO" id="GO:0046872">
    <property type="term" value="F:metal ion binding"/>
    <property type="evidence" value="ECO:0007669"/>
    <property type="project" value="UniProtKB-KW"/>
</dbReference>
<dbReference type="Pfam" id="PF00926">
    <property type="entry name" value="DHBP_synthase"/>
    <property type="match status" value="1"/>
</dbReference>
<comment type="catalytic activity">
    <reaction evidence="6">
        <text>D-ribulose 5-phosphate = (2S)-2-hydroxy-3-oxobutyl phosphate + formate + H(+)</text>
        <dbReference type="Rhea" id="RHEA:18457"/>
        <dbReference type="ChEBI" id="CHEBI:15378"/>
        <dbReference type="ChEBI" id="CHEBI:15740"/>
        <dbReference type="ChEBI" id="CHEBI:58121"/>
        <dbReference type="ChEBI" id="CHEBI:58830"/>
        <dbReference type="EC" id="4.1.99.12"/>
    </reaction>
</comment>
<dbReference type="NCBIfam" id="TIGR00506">
    <property type="entry name" value="ribB"/>
    <property type="match status" value="1"/>
</dbReference>
<evidence type="ECO:0000313" key="8">
    <source>
        <dbReference type="Proteomes" id="UP000752814"/>
    </source>
</evidence>
<dbReference type="GO" id="GO:0008686">
    <property type="term" value="F:3,4-dihydroxy-2-butanone-4-phosphate synthase activity"/>
    <property type="evidence" value="ECO:0007669"/>
    <property type="project" value="UniProtKB-EC"/>
</dbReference>
<dbReference type="GO" id="GO:0009231">
    <property type="term" value="P:riboflavin biosynthetic process"/>
    <property type="evidence" value="ECO:0007669"/>
    <property type="project" value="UniProtKB-UniPathway"/>
</dbReference>
<evidence type="ECO:0000256" key="4">
    <source>
        <dbReference type="ARBA" id="ARBA00023211"/>
    </source>
</evidence>
<keyword evidence="1 6" id="KW-0686">Riboflavin biosynthesis</keyword>
<dbReference type="EC" id="4.1.99.12" evidence="6"/>
<name>A0A8J8PFN4_9ARCH</name>
<accession>A0A8J8PFN4</accession>
<dbReference type="InterPro" id="IPR000422">
    <property type="entry name" value="DHBP_synthase_RibB"/>
</dbReference>
<comment type="cofactor">
    <cofactor evidence="6">
        <name>Mg(2+)</name>
        <dbReference type="ChEBI" id="CHEBI:18420"/>
    </cofactor>
    <cofactor evidence="6">
        <name>Mn(2+)</name>
        <dbReference type="ChEBI" id="CHEBI:29035"/>
    </cofactor>
    <text evidence="6">Binds 2 divalent metal cations per subunit. Magnesium or manganese.</text>
</comment>
<proteinExistence type="inferred from homology"/>
<comment type="caution">
    <text evidence="7">The sequence shown here is derived from an EMBL/GenBank/DDBJ whole genome shotgun (WGS) entry which is preliminary data.</text>
</comment>
<comment type="similarity">
    <text evidence="6">Belongs to the DHBP synthase family.</text>
</comment>
<dbReference type="RefSeq" id="WP_020448683.1">
    <property type="nucleotide sequence ID" value="NZ_CAYAYE010000015.1"/>
</dbReference>
<evidence type="ECO:0000256" key="3">
    <source>
        <dbReference type="ARBA" id="ARBA00022842"/>
    </source>
</evidence>
<dbReference type="PANTHER" id="PTHR21327:SF46">
    <property type="entry name" value="3,4-DIHYDROXY-2-BUTANONE 4-PHOSPHATE SYNTHASE"/>
    <property type="match status" value="1"/>
</dbReference>
<evidence type="ECO:0000256" key="5">
    <source>
        <dbReference type="ARBA" id="ARBA00023239"/>
    </source>
</evidence>
<dbReference type="InterPro" id="IPR017945">
    <property type="entry name" value="DHBP_synth_RibB-like_a/b_dom"/>
</dbReference>
<dbReference type="Proteomes" id="UP000752814">
    <property type="component" value="Unassembled WGS sequence"/>
</dbReference>
<evidence type="ECO:0000256" key="1">
    <source>
        <dbReference type="ARBA" id="ARBA00022619"/>
    </source>
</evidence>
<evidence type="ECO:0000313" key="7">
    <source>
        <dbReference type="EMBL" id="TQS84761.1"/>
    </source>
</evidence>
<dbReference type="UniPathway" id="UPA00275">
    <property type="reaction ID" value="UER00399"/>
</dbReference>
<comment type="subunit">
    <text evidence="6">Homodimer.</text>
</comment>
<dbReference type="PANTHER" id="PTHR21327">
    <property type="entry name" value="GTP CYCLOHYDROLASE II-RELATED"/>
    <property type="match status" value="1"/>
</dbReference>
<evidence type="ECO:0000256" key="2">
    <source>
        <dbReference type="ARBA" id="ARBA00022723"/>
    </source>
</evidence>
<keyword evidence="5 6" id="KW-0456">Lyase</keyword>
<keyword evidence="2 6" id="KW-0479">Metal-binding</keyword>
<comment type="pathway">
    <text evidence="6">Cofactor biosynthesis; riboflavin biosynthesis; 2-hydroxy-3-oxobutyl phosphate from D-ribulose 5-phosphate: step 1/1.</text>
</comment>
<dbReference type="SUPFAM" id="SSF55821">
    <property type="entry name" value="YrdC/RibB"/>
    <property type="match status" value="1"/>
</dbReference>
<comment type="function">
    <text evidence="6">Catalyzes the conversion of D-ribulose 5-phosphate to formate and 3,4-dihydroxy-2-butanone 4-phosphate.</text>
</comment>
<gene>
    <name evidence="7" type="ORF">A3207_01640</name>
</gene>
<dbReference type="OMA" id="DAGGLIC"/>
<sequence>MSDLKKAFSDLKNGEFILIYDSDGRERETDLIIASEFMTAEGVKRQRKDAGGLICTSAPSRMWKKLDLPFMAELLAECYNAHPVLKGLAPNDLIYDTKSSFSLTINHRKTFTGIPDADRALTISEFAKFGKKCDSMNEAEAREEFGKYFRAPGHVHLLNSQPGVLDDRAGHTELCTAMLMMADMFPSATMCEIMGDNGRSMPKEETMKYAEKHGLVFLEGSDIIDAWNKRDKD</sequence>
<dbReference type="GeneID" id="41323214"/>
<dbReference type="GO" id="GO:0005829">
    <property type="term" value="C:cytosol"/>
    <property type="evidence" value="ECO:0007669"/>
    <property type="project" value="TreeGrafter"/>
</dbReference>
<dbReference type="AlphaFoldDB" id="A0A8J8PFN4"/>
<dbReference type="Gene3D" id="3.90.870.10">
    <property type="entry name" value="DHBP synthase"/>
    <property type="match status" value="1"/>
</dbReference>
<dbReference type="EMBL" id="LVVT01000001">
    <property type="protein sequence ID" value="TQS84761.1"/>
    <property type="molecule type" value="Genomic_DNA"/>
</dbReference>
<organism evidence="7 8">
    <name type="scientific">Candidatus Methanomassiliicoccus intestinalis</name>
    <dbReference type="NCBI Taxonomy" id="1406512"/>
    <lineage>
        <taxon>Archaea</taxon>
        <taxon>Methanobacteriati</taxon>
        <taxon>Thermoplasmatota</taxon>
        <taxon>Thermoplasmata</taxon>
        <taxon>Methanomassiliicoccales</taxon>
        <taxon>Methanomassiliicoccaceae</taxon>
        <taxon>Methanomassiliicoccus</taxon>
    </lineage>
</organism>
<protein>
    <recommendedName>
        <fullName evidence="6">3,4-dihydroxy-2-butanone 4-phosphate synthase</fullName>
        <shortName evidence="6">DHBP synthase</shortName>
        <ecNumber evidence="6">4.1.99.12</ecNumber>
    </recommendedName>
</protein>
<evidence type="ECO:0000256" key="6">
    <source>
        <dbReference type="RuleBase" id="RU003843"/>
    </source>
</evidence>
<keyword evidence="4 6" id="KW-0464">Manganese</keyword>